<evidence type="ECO:0000313" key="2">
    <source>
        <dbReference type="Proteomes" id="UP001595897"/>
    </source>
</evidence>
<dbReference type="PANTHER" id="PTHR43737">
    <property type="entry name" value="BLL7424 PROTEIN"/>
    <property type="match status" value="1"/>
</dbReference>
<dbReference type="Pfam" id="PF07394">
    <property type="entry name" value="DUF1501"/>
    <property type="match status" value="1"/>
</dbReference>
<keyword evidence="2" id="KW-1185">Reference proteome</keyword>
<dbReference type="InterPro" id="IPR010869">
    <property type="entry name" value="DUF1501"/>
</dbReference>
<comment type="caution">
    <text evidence="1">The sequence shown here is derived from an EMBL/GenBank/DDBJ whole genome shotgun (WGS) entry which is preliminary data.</text>
</comment>
<dbReference type="Proteomes" id="UP001595897">
    <property type="component" value="Unassembled WGS sequence"/>
</dbReference>
<gene>
    <name evidence="1" type="ORF">ACFO4O_00180</name>
</gene>
<accession>A0ABV9LSG9</accession>
<reference evidence="2" key="1">
    <citation type="journal article" date="2019" name="Int. J. Syst. Evol. Microbiol.">
        <title>The Global Catalogue of Microorganisms (GCM) 10K type strain sequencing project: providing services to taxonomists for standard genome sequencing and annotation.</title>
        <authorList>
            <consortium name="The Broad Institute Genomics Platform"/>
            <consortium name="The Broad Institute Genome Sequencing Center for Infectious Disease"/>
            <person name="Wu L."/>
            <person name="Ma J."/>
        </authorList>
    </citation>
    <scope>NUCLEOTIDE SEQUENCE [LARGE SCALE GENOMIC DNA]</scope>
    <source>
        <strain evidence="2">KACC 12507</strain>
    </source>
</reference>
<dbReference type="PANTHER" id="PTHR43737:SF1">
    <property type="entry name" value="DUF1501 DOMAIN-CONTAINING PROTEIN"/>
    <property type="match status" value="1"/>
</dbReference>
<protein>
    <submittedName>
        <fullName evidence="1">DUF1501 domain-containing protein</fullName>
    </submittedName>
</protein>
<dbReference type="RefSeq" id="WP_382405166.1">
    <property type="nucleotide sequence ID" value="NZ_JBHSGU010000001.1"/>
</dbReference>
<name>A0ABV9LSG9_9ALTE</name>
<evidence type="ECO:0000313" key="1">
    <source>
        <dbReference type="EMBL" id="MFC4698575.1"/>
    </source>
</evidence>
<organism evidence="1 2">
    <name type="scientific">Glaciecola siphonariae</name>
    <dbReference type="NCBI Taxonomy" id="521012"/>
    <lineage>
        <taxon>Bacteria</taxon>
        <taxon>Pseudomonadati</taxon>
        <taxon>Pseudomonadota</taxon>
        <taxon>Gammaproteobacteria</taxon>
        <taxon>Alteromonadales</taxon>
        <taxon>Alteromonadaceae</taxon>
        <taxon>Glaciecola</taxon>
    </lineage>
</organism>
<dbReference type="EMBL" id="JBHSGU010000001">
    <property type="protein sequence ID" value="MFC4698575.1"/>
    <property type="molecule type" value="Genomic_DNA"/>
</dbReference>
<sequence length="465" mass="48983">MNRRDFLRYSVASSIVGTAYLGLPGSLTAHAAQTEGYKALVCVFLFGGVDGHDLLIPFDFSSYNDFANIRQTLLNRYDGARARENLLPITPENATEFGSREFALPPEMPQLKSLFDQGRVSFVSNVGPLIEPVTAQGFATGAARVPPRLFSHNDQQSIWQASAPEGATSGWGGLFADAMLAAGANNGIADFFTLSTTGVGPFLTGNTVSPYQVSLTGSAGITALEAINGSAPSANLSDFISMAKDRFRAEGFAGTNLLARDIANKFGAGIDTNTVFDAARAGAPTINTVFPESSLGSQLRTVAETMSIRNSLSANRQIFFVGTGGFDTHSNQAADLPALLSQLDGALSAFDAAMNELGLSDNVTTFTASDFGRTLTVNGDGTDHGWGGNQIVMGGAVRGGNILGNVPPTRLGHDLDAGNGRLIPTLSVEQFAEPLGRWWGLSDTELRSALPGLSNFNPANLRLFI</sequence>
<proteinExistence type="predicted"/>